<reference evidence="3" key="1">
    <citation type="journal article" date="2019" name="Int. J. Syst. Evol. Microbiol.">
        <title>The Global Catalogue of Microorganisms (GCM) 10K type strain sequencing project: providing services to taxonomists for standard genome sequencing and annotation.</title>
        <authorList>
            <consortium name="The Broad Institute Genomics Platform"/>
            <consortium name="The Broad Institute Genome Sequencing Center for Infectious Disease"/>
            <person name="Wu L."/>
            <person name="Ma J."/>
        </authorList>
    </citation>
    <scope>NUCLEOTIDE SEQUENCE [LARGE SCALE GENOMIC DNA]</scope>
    <source>
        <strain evidence="3">JCM 32105</strain>
    </source>
</reference>
<protein>
    <submittedName>
        <fullName evidence="2">DinB family protein</fullName>
    </submittedName>
</protein>
<dbReference type="Pfam" id="PF12867">
    <property type="entry name" value="DinB_2"/>
    <property type="match status" value="1"/>
</dbReference>
<sequence length="182" mass="21114">MQIENEQLVKDLLRLTDNVTERVQQLKKLDATLLNHKETAEKWSVLECIEHLNMYGDFYLPEIERRILAQKPVAKPPAFKSGVLGNYFANMMRADGKKMKTMKDKNPANSTLTMTTIDRFLKQQDRLGHLLTQAQNIDLTRTRTAISISSFIKLRLGDTFRFLIYHIDRHVQQAERAAGIRK</sequence>
<proteinExistence type="predicted"/>
<dbReference type="Proteomes" id="UP001500067">
    <property type="component" value="Unassembled WGS sequence"/>
</dbReference>
<accession>A0ABP8NM11</accession>
<dbReference type="EMBL" id="BAABFA010000023">
    <property type="protein sequence ID" value="GAA4469436.1"/>
    <property type="molecule type" value="Genomic_DNA"/>
</dbReference>
<dbReference type="Gene3D" id="1.20.120.450">
    <property type="entry name" value="dinb family like domain"/>
    <property type="match status" value="1"/>
</dbReference>
<name>A0ABP8NM11_9BACT</name>
<evidence type="ECO:0000313" key="3">
    <source>
        <dbReference type="Proteomes" id="UP001500067"/>
    </source>
</evidence>
<evidence type="ECO:0000313" key="2">
    <source>
        <dbReference type="EMBL" id="GAA4469436.1"/>
    </source>
</evidence>
<gene>
    <name evidence="2" type="ORF">GCM10023093_28920</name>
</gene>
<dbReference type="SUPFAM" id="SSF109854">
    <property type="entry name" value="DinB/YfiT-like putative metalloenzymes"/>
    <property type="match status" value="1"/>
</dbReference>
<organism evidence="2 3">
    <name type="scientific">Nemorincola caseinilytica</name>
    <dbReference type="NCBI Taxonomy" id="2054315"/>
    <lineage>
        <taxon>Bacteria</taxon>
        <taxon>Pseudomonadati</taxon>
        <taxon>Bacteroidota</taxon>
        <taxon>Chitinophagia</taxon>
        <taxon>Chitinophagales</taxon>
        <taxon>Chitinophagaceae</taxon>
        <taxon>Nemorincola</taxon>
    </lineage>
</organism>
<dbReference type="InterPro" id="IPR024775">
    <property type="entry name" value="DinB-like"/>
</dbReference>
<comment type="caution">
    <text evidence="2">The sequence shown here is derived from an EMBL/GenBank/DDBJ whole genome shotgun (WGS) entry which is preliminary data.</text>
</comment>
<evidence type="ECO:0000259" key="1">
    <source>
        <dbReference type="Pfam" id="PF12867"/>
    </source>
</evidence>
<keyword evidence="3" id="KW-1185">Reference proteome</keyword>
<dbReference type="RefSeq" id="WP_345084712.1">
    <property type="nucleotide sequence ID" value="NZ_BAABFA010000023.1"/>
</dbReference>
<feature type="domain" description="DinB-like" evidence="1">
    <location>
        <begin position="25"/>
        <end position="174"/>
    </location>
</feature>
<dbReference type="InterPro" id="IPR034660">
    <property type="entry name" value="DinB/YfiT-like"/>
</dbReference>